<dbReference type="EMBL" id="GGEC01044856">
    <property type="protein sequence ID" value="MBX25340.1"/>
    <property type="molecule type" value="Transcribed_RNA"/>
</dbReference>
<keyword evidence="1" id="KW-0812">Transmembrane</keyword>
<dbReference type="AlphaFoldDB" id="A0A2P2M547"/>
<keyword evidence="1" id="KW-1133">Transmembrane helix</keyword>
<evidence type="ECO:0000313" key="2">
    <source>
        <dbReference type="EMBL" id="MBX25342.1"/>
    </source>
</evidence>
<accession>A0A2P2M547</accession>
<reference evidence="2" key="1">
    <citation type="submission" date="2018-02" db="EMBL/GenBank/DDBJ databases">
        <title>Rhizophora mucronata_Transcriptome.</title>
        <authorList>
            <person name="Meera S.P."/>
            <person name="Sreeshan A."/>
            <person name="Augustine A."/>
        </authorList>
    </citation>
    <scope>NUCLEOTIDE SEQUENCE</scope>
    <source>
        <tissue evidence="2">Leaf</tissue>
    </source>
</reference>
<proteinExistence type="predicted"/>
<feature type="transmembrane region" description="Helical" evidence="1">
    <location>
        <begin position="21"/>
        <end position="48"/>
    </location>
</feature>
<sequence>MRAISASERVESSLAFLKSPFLLLEKVTCLAVILSIFLILIFCLAIFLEFPQITN</sequence>
<name>A0A2P2M547_RHIMU</name>
<dbReference type="EMBL" id="GGEC01044858">
    <property type="protein sequence ID" value="MBX25342.1"/>
    <property type="molecule type" value="Transcribed_RNA"/>
</dbReference>
<keyword evidence="1" id="KW-0472">Membrane</keyword>
<evidence type="ECO:0000256" key="1">
    <source>
        <dbReference type="SAM" id="Phobius"/>
    </source>
</evidence>
<dbReference type="EMBL" id="GGEC01044857">
    <property type="protein sequence ID" value="MBX25341.1"/>
    <property type="molecule type" value="Transcribed_RNA"/>
</dbReference>
<organism evidence="2">
    <name type="scientific">Rhizophora mucronata</name>
    <name type="common">Asiatic mangrove</name>
    <dbReference type="NCBI Taxonomy" id="61149"/>
    <lineage>
        <taxon>Eukaryota</taxon>
        <taxon>Viridiplantae</taxon>
        <taxon>Streptophyta</taxon>
        <taxon>Embryophyta</taxon>
        <taxon>Tracheophyta</taxon>
        <taxon>Spermatophyta</taxon>
        <taxon>Magnoliopsida</taxon>
        <taxon>eudicotyledons</taxon>
        <taxon>Gunneridae</taxon>
        <taxon>Pentapetalae</taxon>
        <taxon>rosids</taxon>
        <taxon>fabids</taxon>
        <taxon>Malpighiales</taxon>
        <taxon>Rhizophoraceae</taxon>
        <taxon>Rhizophora</taxon>
    </lineage>
</organism>
<protein>
    <submittedName>
        <fullName evidence="2">Dormancy associated MADS-box protein Truncated DAM3</fullName>
    </submittedName>
</protein>